<organism evidence="1 2">
    <name type="scientific">Actinokineospora spheciospongiae</name>
    <dbReference type="NCBI Taxonomy" id="909613"/>
    <lineage>
        <taxon>Bacteria</taxon>
        <taxon>Bacillati</taxon>
        <taxon>Actinomycetota</taxon>
        <taxon>Actinomycetes</taxon>
        <taxon>Pseudonocardiales</taxon>
        <taxon>Pseudonocardiaceae</taxon>
        <taxon>Actinokineospora</taxon>
    </lineage>
</organism>
<dbReference type="EMBL" id="AYXG01000101">
    <property type="protein sequence ID" value="EWC61805.1"/>
    <property type="molecule type" value="Genomic_DNA"/>
</dbReference>
<evidence type="ECO:0000313" key="2">
    <source>
        <dbReference type="Proteomes" id="UP000019277"/>
    </source>
</evidence>
<evidence type="ECO:0000313" key="1">
    <source>
        <dbReference type="EMBL" id="EWC61805.1"/>
    </source>
</evidence>
<dbReference type="eggNOG" id="COG0457">
    <property type="taxonomic scope" value="Bacteria"/>
</dbReference>
<proteinExistence type="predicted"/>
<name>W7ILN1_9PSEU</name>
<comment type="caution">
    <text evidence="1">The sequence shown here is derived from an EMBL/GenBank/DDBJ whole genome shotgun (WGS) entry which is preliminary data.</text>
</comment>
<gene>
    <name evidence="1" type="ORF">UO65_2864</name>
</gene>
<dbReference type="Proteomes" id="UP000019277">
    <property type="component" value="Unassembled WGS sequence"/>
</dbReference>
<sequence length="363" mass="39134">MRPLDSLEVLGRIAEALRVESWSELVDLPTGLDLDARPAGRQDFVHLLWRSLLGVREGGSRVPGPPRVPVLDRRVAGVWSRWHAPGRNLGAIAHDVASLLNGTREAMTWCAGKQPRELPGARRAHVQALQLARAVLSHANEHWLAHVAAAQCLALTLPAEDAVLTGVGGHGAARSLLGLGFAADAQRLALASLEALACAPVPARQRYAAEGALHLLAAEAAAQANDVTTCQEMLRGAEKLAERQVLTGHPVFGPVSAQIGEVRSMIRLGHVDLAVDLAEKIRVDNQHPADEQADLYLAVAHARACRQDHVPALLELLKLERTAEDVLRYAPLAGETIRQLLETAPHSLRAELRRLDNLARDGN</sequence>
<accession>W7ILN1</accession>
<reference evidence="1 2" key="1">
    <citation type="journal article" date="2014" name="Genome Announc.">
        <title>Draft Genome Sequence of the Antitrypanosomally Active Sponge-Associated Bacterium Actinokineospora sp. Strain EG49.</title>
        <authorList>
            <person name="Harjes J."/>
            <person name="Ryu T."/>
            <person name="Abdelmohsen U.R."/>
            <person name="Moitinho-Silva L."/>
            <person name="Horn H."/>
            <person name="Ravasi T."/>
            <person name="Hentschel U."/>
        </authorList>
    </citation>
    <scope>NUCLEOTIDE SEQUENCE [LARGE SCALE GENOMIC DNA]</scope>
    <source>
        <strain evidence="1 2">EG49</strain>
    </source>
</reference>
<protein>
    <submittedName>
        <fullName evidence="1">Putative transcriptional regulator</fullName>
    </submittedName>
</protein>
<dbReference type="AlphaFoldDB" id="W7ILN1"/>
<keyword evidence="2" id="KW-1185">Reference proteome</keyword>